<gene>
    <name evidence="1" type="ORF">NIES2135_20500</name>
</gene>
<dbReference type="Proteomes" id="UP000217895">
    <property type="component" value="Chromosome"/>
</dbReference>
<dbReference type="EMBL" id="AP018203">
    <property type="protein sequence ID" value="BAY55227.1"/>
    <property type="molecule type" value="Genomic_DNA"/>
</dbReference>
<dbReference type="AlphaFoldDB" id="A0A1Z4JFG1"/>
<name>A0A1Z4JFG1_LEPBY</name>
<accession>A0A1Z4JFG1</accession>
<sequence length="246" mass="28067">MQLSLFDTPVVDEPICRKNPESSTRSENMSKPSTSAIHLAIAQSVRVVSVGCLPEDLIGKTGTILNFLTESAVTVTIDGKNWGMSIEQLEPVPESERPSQAVELAPKTLIEVEIGDRVLVAGYPDQWWAVSSKLNNGWMVDRIVRDPLPHTQVQILVSSENILDQRTKPASVRWLETKIRHAKQMQERFSGCNLPQQIPRYSNMTYLDVIEARSRWVKRESDRLTREIAEFYRQIFDAWEAQCLRF</sequence>
<evidence type="ECO:0000313" key="1">
    <source>
        <dbReference type="EMBL" id="BAY55227.1"/>
    </source>
</evidence>
<keyword evidence="2" id="KW-1185">Reference proteome</keyword>
<evidence type="ECO:0000313" key="2">
    <source>
        <dbReference type="Proteomes" id="UP000217895"/>
    </source>
</evidence>
<protein>
    <submittedName>
        <fullName evidence="1">Uncharacterized protein</fullName>
    </submittedName>
</protein>
<proteinExistence type="predicted"/>
<organism evidence="1 2">
    <name type="scientific">Leptolyngbya boryana NIES-2135</name>
    <dbReference type="NCBI Taxonomy" id="1973484"/>
    <lineage>
        <taxon>Bacteria</taxon>
        <taxon>Bacillati</taxon>
        <taxon>Cyanobacteriota</taxon>
        <taxon>Cyanophyceae</taxon>
        <taxon>Leptolyngbyales</taxon>
        <taxon>Leptolyngbyaceae</taxon>
        <taxon>Leptolyngbya group</taxon>
        <taxon>Leptolyngbya</taxon>
    </lineage>
</organism>
<reference evidence="1 2" key="1">
    <citation type="submission" date="2017-06" db="EMBL/GenBank/DDBJ databases">
        <title>Genome sequencing of cyanobaciteial culture collection at National Institute for Environmental Studies (NIES).</title>
        <authorList>
            <person name="Hirose Y."/>
            <person name="Shimura Y."/>
            <person name="Fujisawa T."/>
            <person name="Nakamura Y."/>
            <person name="Kawachi M."/>
        </authorList>
    </citation>
    <scope>NUCLEOTIDE SEQUENCE [LARGE SCALE GENOMIC DNA]</scope>
    <source>
        <strain evidence="1 2">NIES-2135</strain>
    </source>
</reference>